<keyword evidence="1" id="KW-0472">Membrane</keyword>
<comment type="caution">
    <text evidence="2">The sequence shown here is derived from an EMBL/GenBank/DDBJ whole genome shotgun (WGS) entry which is preliminary data.</text>
</comment>
<protein>
    <submittedName>
        <fullName evidence="2">Uncharacterized protein</fullName>
    </submittedName>
</protein>
<keyword evidence="3" id="KW-1185">Reference proteome</keyword>
<evidence type="ECO:0000313" key="3">
    <source>
        <dbReference type="Proteomes" id="UP000777438"/>
    </source>
</evidence>
<sequence length="98" mass="10950">MPAKARWARRNWGVFIPFGLATASSLQVGAAVMELAFGRPLFLGAKLTLIRSIHFITYSLPCHPPHPILGFLPFLKTPLGSCLLLFPFSFLLYFQFVV</sequence>
<keyword evidence="1" id="KW-1133">Transmembrane helix</keyword>
<name>A0A9P8WA69_9HYPO</name>
<accession>A0A9P8WA69</accession>
<dbReference type="AlphaFoldDB" id="A0A9P8WA69"/>
<feature type="transmembrane region" description="Helical" evidence="1">
    <location>
        <begin position="12"/>
        <end position="33"/>
    </location>
</feature>
<dbReference type="EMBL" id="JAGPYM010000005">
    <property type="protein sequence ID" value="KAH6894071.1"/>
    <property type="molecule type" value="Genomic_DNA"/>
</dbReference>
<feature type="transmembrane region" description="Helical" evidence="1">
    <location>
        <begin position="74"/>
        <end position="94"/>
    </location>
</feature>
<proteinExistence type="predicted"/>
<gene>
    <name evidence="2" type="ORF">B0T10DRAFT_237177</name>
</gene>
<reference evidence="2 3" key="1">
    <citation type="journal article" date="2021" name="Nat. Commun.">
        <title>Genetic determinants of endophytism in the Arabidopsis root mycobiome.</title>
        <authorList>
            <person name="Mesny F."/>
            <person name="Miyauchi S."/>
            <person name="Thiergart T."/>
            <person name="Pickel B."/>
            <person name="Atanasova L."/>
            <person name="Karlsson M."/>
            <person name="Huettel B."/>
            <person name="Barry K.W."/>
            <person name="Haridas S."/>
            <person name="Chen C."/>
            <person name="Bauer D."/>
            <person name="Andreopoulos W."/>
            <person name="Pangilinan J."/>
            <person name="LaButti K."/>
            <person name="Riley R."/>
            <person name="Lipzen A."/>
            <person name="Clum A."/>
            <person name="Drula E."/>
            <person name="Henrissat B."/>
            <person name="Kohler A."/>
            <person name="Grigoriev I.V."/>
            <person name="Martin F.M."/>
            <person name="Hacquard S."/>
        </authorList>
    </citation>
    <scope>NUCLEOTIDE SEQUENCE [LARGE SCALE GENOMIC DNA]</scope>
    <source>
        <strain evidence="2 3">MPI-CAGE-CH-0241</strain>
    </source>
</reference>
<evidence type="ECO:0000256" key="1">
    <source>
        <dbReference type="SAM" id="Phobius"/>
    </source>
</evidence>
<organism evidence="2 3">
    <name type="scientific">Thelonectria olida</name>
    <dbReference type="NCBI Taxonomy" id="1576542"/>
    <lineage>
        <taxon>Eukaryota</taxon>
        <taxon>Fungi</taxon>
        <taxon>Dikarya</taxon>
        <taxon>Ascomycota</taxon>
        <taxon>Pezizomycotina</taxon>
        <taxon>Sordariomycetes</taxon>
        <taxon>Hypocreomycetidae</taxon>
        <taxon>Hypocreales</taxon>
        <taxon>Nectriaceae</taxon>
        <taxon>Thelonectria</taxon>
    </lineage>
</organism>
<dbReference type="Proteomes" id="UP000777438">
    <property type="component" value="Unassembled WGS sequence"/>
</dbReference>
<evidence type="ECO:0000313" key="2">
    <source>
        <dbReference type="EMBL" id="KAH6894071.1"/>
    </source>
</evidence>
<keyword evidence="1" id="KW-0812">Transmembrane</keyword>